<evidence type="ECO:0000256" key="5">
    <source>
        <dbReference type="SAM" id="MobiDB-lite"/>
    </source>
</evidence>
<reference evidence="8" key="1">
    <citation type="submission" date="2016-06" db="UniProtKB">
        <authorList>
            <consortium name="WormBaseParasite"/>
        </authorList>
    </citation>
    <scope>IDENTIFICATION</scope>
</reference>
<dbReference type="AlphaFoldDB" id="A0A183UXQ3"/>
<evidence type="ECO:0000313" key="8">
    <source>
        <dbReference type="WBParaSite" id="TCNE_0001327301-mRNA-1"/>
    </source>
</evidence>
<evidence type="ECO:0000256" key="4">
    <source>
        <dbReference type="ARBA" id="ARBA00023289"/>
    </source>
</evidence>
<dbReference type="PANTHER" id="PTHR47980">
    <property type="entry name" value="LD44762P"/>
    <property type="match status" value="1"/>
</dbReference>
<protein>
    <submittedName>
        <fullName evidence="8">Ras-related protein Rab-40B</fullName>
    </submittedName>
</protein>
<dbReference type="InterPro" id="IPR001806">
    <property type="entry name" value="Small_GTPase"/>
</dbReference>
<proteinExistence type="inferred from homology"/>
<dbReference type="Proteomes" id="UP000050794">
    <property type="component" value="Unassembled WGS sequence"/>
</dbReference>
<accession>A0A183UXQ3</accession>
<dbReference type="WBParaSite" id="TCNE_0001327301-mRNA-1">
    <property type="protein sequence ID" value="TCNE_0001327301-mRNA-1"/>
    <property type="gene ID" value="TCNE_0001327301"/>
</dbReference>
<dbReference type="Pfam" id="PF00071">
    <property type="entry name" value="Ras"/>
    <property type="match status" value="1"/>
</dbReference>
<evidence type="ECO:0000313" key="6">
    <source>
        <dbReference type="EMBL" id="VDM44594.1"/>
    </source>
</evidence>
<feature type="compositionally biased region" description="Basic and acidic residues" evidence="5">
    <location>
        <begin position="203"/>
        <end position="215"/>
    </location>
</feature>
<keyword evidence="7" id="KW-1185">Reference proteome</keyword>
<keyword evidence="4" id="KW-0636">Prenylation</keyword>
<dbReference type="GO" id="GO:0005525">
    <property type="term" value="F:GTP binding"/>
    <property type="evidence" value="ECO:0007669"/>
    <property type="project" value="UniProtKB-KW"/>
</dbReference>
<evidence type="ECO:0000256" key="3">
    <source>
        <dbReference type="ARBA" id="ARBA00023134"/>
    </source>
</evidence>
<keyword evidence="4" id="KW-0449">Lipoprotein</keyword>
<dbReference type="InterPro" id="IPR050305">
    <property type="entry name" value="Small_GTPase_Rab"/>
</dbReference>
<dbReference type="PROSITE" id="PS51419">
    <property type="entry name" value="RAB"/>
    <property type="match status" value="1"/>
</dbReference>
<keyword evidence="3" id="KW-0342">GTP-binding</keyword>
<comment type="similarity">
    <text evidence="1">Belongs to the small GTPase superfamily. Rab family.</text>
</comment>
<dbReference type="Gene3D" id="3.40.50.300">
    <property type="entry name" value="P-loop containing nucleotide triphosphate hydrolases"/>
    <property type="match status" value="1"/>
</dbReference>
<evidence type="ECO:0000313" key="7">
    <source>
        <dbReference type="Proteomes" id="UP000050794"/>
    </source>
</evidence>
<reference evidence="6 7" key="2">
    <citation type="submission" date="2018-11" db="EMBL/GenBank/DDBJ databases">
        <authorList>
            <consortium name="Pathogen Informatics"/>
        </authorList>
    </citation>
    <scope>NUCLEOTIDE SEQUENCE [LARGE SCALE GENOMIC DNA]</scope>
</reference>
<feature type="compositionally biased region" description="Basic and acidic residues" evidence="5">
    <location>
        <begin position="179"/>
        <end position="193"/>
    </location>
</feature>
<sequence>DTSGQGRFSTIIRSYSRGAQGILLVYDITNRWSFEGIRRWLAEIDEHAPGIPRILIGNRLHLEFNRAVSRQEAEAFARKRSMQYFEISTLVFFNVHESLTELARLVIQRNGMHWLWRSNQVSTLQDLCCRAVVHCVKNVRSFAQGAEVCMGSLPRRPTGQHALSDVTPRHIARLVRPRSANEGRSRNDFRDQGSRIGSRSGLKTRDQDSRFKIKIQDSNSGPGFKIQDQDSRFEVRIQDSRSGSRIFRSQDVAALPFRCIRGFVAIDCAPLALSCLATPAPHERVASRTTSRYANTTRFLTITEIAEVESVARPADCKLTPFELEAVIVALLCSAEKCGWCAVQGSSAQRVNPSSHAYFFFAHCCVFKAIPLYSTSIRACLDVQVFDPKTVKR</sequence>
<feature type="region of interest" description="Disordered" evidence="5">
    <location>
        <begin position="174"/>
        <end position="226"/>
    </location>
</feature>
<organism evidence="7 8">
    <name type="scientific">Toxocara canis</name>
    <name type="common">Canine roundworm</name>
    <dbReference type="NCBI Taxonomy" id="6265"/>
    <lineage>
        <taxon>Eukaryota</taxon>
        <taxon>Metazoa</taxon>
        <taxon>Ecdysozoa</taxon>
        <taxon>Nematoda</taxon>
        <taxon>Chromadorea</taxon>
        <taxon>Rhabditida</taxon>
        <taxon>Spirurina</taxon>
        <taxon>Ascaridomorpha</taxon>
        <taxon>Ascaridoidea</taxon>
        <taxon>Toxocaridae</taxon>
        <taxon>Toxocara</taxon>
    </lineage>
</organism>
<keyword evidence="2" id="KW-0547">Nucleotide-binding</keyword>
<dbReference type="SUPFAM" id="SSF52540">
    <property type="entry name" value="P-loop containing nucleoside triphosphate hydrolases"/>
    <property type="match status" value="1"/>
</dbReference>
<dbReference type="GO" id="GO:0003924">
    <property type="term" value="F:GTPase activity"/>
    <property type="evidence" value="ECO:0007669"/>
    <property type="project" value="InterPro"/>
</dbReference>
<name>A0A183UXQ3_TOXCA</name>
<dbReference type="SMART" id="SM00175">
    <property type="entry name" value="RAB"/>
    <property type="match status" value="1"/>
</dbReference>
<gene>
    <name evidence="6" type="ORF">TCNE_LOCUS13273</name>
</gene>
<dbReference type="EMBL" id="UYWY01021645">
    <property type="protein sequence ID" value="VDM44594.1"/>
    <property type="molecule type" value="Genomic_DNA"/>
</dbReference>
<evidence type="ECO:0000256" key="2">
    <source>
        <dbReference type="ARBA" id="ARBA00022741"/>
    </source>
</evidence>
<dbReference type="SMART" id="SM00174">
    <property type="entry name" value="RHO"/>
    <property type="match status" value="1"/>
</dbReference>
<dbReference type="InterPro" id="IPR027417">
    <property type="entry name" value="P-loop_NTPase"/>
</dbReference>
<dbReference type="SMART" id="SM00173">
    <property type="entry name" value="RAS"/>
    <property type="match status" value="1"/>
</dbReference>
<dbReference type="PROSITE" id="PS51421">
    <property type="entry name" value="RAS"/>
    <property type="match status" value="1"/>
</dbReference>
<evidence type="ECO:0000256" key="1">
    <source>
        <dbReference type="ARBA" id="ARBA00006270"/>
    </source>
</evidence>